<sequence>MLYLPVSVLKAFRLLDDYPGIQVFAYLAYYFSVCVTPVIYICMSREYRQAYKELWPCGKTSKLSEST</sequence>
<name>A0A9J6HCM8_HAELO</name>
<keyword evidence="1" id="KW-1133">Transmembrane helix</keyword>
<keyword evidence="1" id="KW-0472">Membrane</keyword>
<dbReference type="Gene3D" id="1.20.1070.10">
    <property type="entry name" value="Rhodopsin 7-helix transmembrane proteins"/>
    <property type="match status" value="1"/>
</dbReference>
<comment type="caution">
    <text evidence="2">The sequence shown here is derived from an EMBL/GenBank/DDBJ whole genome shotgun (WGS) entry which is preliminary data.</text>
</comment>
<proteinExistence type="predicted"/>
<organism evidence="2 3">
    <name type="scientific">Haemaphysalis longicornis</name>
    <name type="common">Bush tick</name>
    <dbReference type="NCBI Taxonomy" id="44386"/>
    <lineage>
        <taxon>Eukaryota</taxon>
        <taxon>Metazoa</taxon>
        <taxon>Ecdysozoa</taxon>
        <taxon>Arthropoda</taxon>
        <taxon>Chelicerata</taxon>
        <taxon>Arachnida</taxon>
        <taxon>Acari</taxon>
        <taxon>Parasitiformes</taxon>
        <taxon>Ixodida</taxon>
        <taxon>Ixodoidea</taxon>
        <taxon>Ixodidae</taxon>
        <taxon>Haemaphysalinae</taxon>
        <taxon>Haemaphysalis</taxon>
    </lineage>
</organism>
<protein>
    <submittedName>
        <fullName evidence="2">Uncharacterized protein</fullName>
    </submittedName>
</protein>
<dbReference type="SUPFAM" id="SSF81321">
    <property type="entry name" value="Family A G protein-coupled receptor-like"/>
    <property type="match status" value="1"/>
</dbReference>
<dbReference type="Proteomes" id="UP000821853">
    <property type="component" value="Unassembled WGS sequence"/>
</dbReference>
<dbReference type="OMA" id="KENAFPY"/>
<evidence type="ECO:0000256" key="1">
    <source>
        <dbReference type="SAM" id="Phobius"/>
    </source>
</evidence>
<dbReference type="VEuPathDB" id="VectorBase:HLOH_055986"/>
<evidence type="ECO:0000313" key="3">
    <source>
        <dbReference type="Proteomes" id="UP000821853"/>
    </source>
</evidence>
<accession>A0A9J6HCM8</accession>
<dbReference type="AlphaFoldDB" id="A0A9J6HCM8"/>
<keyword evidence="1" id="KW-0812">Transmembrane</keyword>
<dbReference type="OrthoDB" id="10044919at2759"/>
<keyword evidence="3" id="KW-1185">Reference proteome</keyword>
<reference evidence="2 3" key="1">
    <citation type="journal article" date="2020" name="Cell">
        <title>Large-Scale Comparative Analyses of Tick Genomes Elucidate Their Genetic Diversity and Vector Capacities.</title>
        <authorList>
            <consortium name="Tick Genome and Microbiome Consortium (TIGMIC)"/>
            <person name="Jia N."/>
            <person name="Wang J."/>
            <person name="Shi W."/>
            <person name="Du L."/>
            <person name="Sun Y."/>
            <person name="Zhan W."/>
            <person name="Jiang J.F."/>
            <person name="Wang Q."/>
            <person name="Zhang B."/>
            <person name="Ji P."/>
            <person name="Bell-Sakyi L."/>
            <person name="Cui X.M."/>
            <person name="Yuan T.T."/>
            <person name="Jiang B.G."/>
            <person name="Yang W.F."/>
            <person name="Lam T.T."/>
            <person name="Chang Q.C."/>
            <person name="Ding S.J."/>
            <person name="Wang X.J."/>
            <person name="Zhu J.G."/>
            <person name="Ruan X.D."/>
            <person name="Zhao L."/>
            <person name="Wei J.T."/>
            <person name="Ye R.Z."/>
            <person name="Que T.C."/>
            <person name="Du C.H."/>
            <person name="Zhou Y.H."/>
            <person name="Cheng J.X."/>
            <person name="Dai P.F."/>
            <person name="Guo W.B."/>
            <person name="Han X.H."/>
            <person name="Huang E.J."/>
            <person name="Li L.F."/>
            <person name="Wei W."/>
            <person name="Gao Y.C."/>
            <person name="Liu J.Z."/>
            <person name="Shao H.Z."/>
            <person name="Wang X."/>
            <person name="Wang C.C."/>
            <person name="Yang T.C."/>
            <person name="Huo Q.B."/>
            <person name="Li W."/>
            <person name="Chen H.Y."/>
            <person name="Chen S.E."/>
            <person name="Zhou L.G."/>
            <person name="Ni X.B."/>
            <person name="Tian J.H."/>
            <person name="Sheng Y."/>
            <person name="Liu T."/>
            <person name="Pan Y.S."/>
            <person name="Xia L.Y."/>
            <person name="Li J."/>
            <person name="Zhao F."/>
            <person name="Cao W.C."/>
        </authorList>
    </citation>
    <scope>NUCLEOTIDE SEQUENCE [LARGE SCALE GENOMIC DNA]</scope>
    <source>
        <strain evidence="2">HaeL-2018</strain>
    </source>
</reference>
<gene>
    <name evidence="2" type="ORF">HPB48_026904</name>
</gene>
<evidence type="ECO:0000313" key="2">
    <source>
        <dbReference type="EMBL" id="KAH9384874.1"/>
    </source>
</evidence>
<feature type="transmembrane region" description="Helical" evidence="1">
    <location>
        <begin position="20"/>
        <end position="42"/>
    </location>
</feature>
<dbReference type="EMBL" id="JABSTR010003371">
    <property type="protein sequence ID" value="KAH9384874.1"/>
    <property type="molecule type" value="Genomic_DNA"/>
</dbReference>